<dbReference type="Proteomes" id="UP000053989">
    <property type="component" value="Unassembled WGS sequence"/>
</dbReference>
<protein>
    <submittedName>
        <fullName evidence="1">Uncharacterized protein</fullName>
    </submittedName>
</protein>
<name>A0A0C3DAE0_9AGAM</name>
<organism evidence="1 2">
    <name type="scientific">Scleroderma citrinum Foug A</name>
    <dbReference type="NCBI Taxonomy" id="1036808"/>
    <lineage>
        <taxon>Eukaryota</taxon>
        <taxon>Fungi</taxon>
        <taxon>Dikarya</taxon>
        <taxon>Basidiomycota</taxon>
        <taxon>Agaricomycotina</taxon>
        <taxon>Agaricomycetes</taxon>
        <taxon>Agaricomycetidae</taxon>
        <taxon>Boletales</taxon>
        <taxon>Sclerodermatineae</taxon>
        <taxon>Sclerodermataceae</taxon>
        <taxon>Scleroderma</taxon>
    </lineage>
</organism>
<evidence type="ECO:0000313" key="2">
    <source>
        <dbReference type="Proteomes" id="UP000053989"/>
    </source>
</evidence>
<evidence type="ECO:0000313" key="1">
    <source>
        <dbReference type="EMBL" id="KIM53354.1"/>
    </source>
</evidence>
<dbReference type="EMBL" id="KN822183">
    <property type="protein sequence ID" value="KIM53354.1"/>
    <property type="molecule type" value="Genomic_DNA"/>
</dbReference>
<gene>
    <name evidence="1" type="ORF">SCLCIDRAFT_1222901</name>
</gene>
<accession>A0A0C3DAE0</accession>
<keyword evidence="2" id="KW-1185">Reference proteome</keyword>
<reference evidence="1 2" key="1">
    <citation type="submission" date="2014-04" db="EMBL/GenBank/DDBJ databases">
        <authorList>
            <consortium name="DOE Joint Genome Institute"/>
            <person name="Kuo A."/>
            <person name="Kohler A."/>
            <person name="Nagy L.G."/>
            <person name="Floudas D."/>
            <person name="Copeland A."/>
            <person name="Barry K.W."/>
            <person name="Cichocki N."/>
            <person name="Veneault-Fourrey C."/>
            <person name="LaButti K."/>
            <person name="Lindquist E.A."/>
            <person name="Lipzen A."/>
            <person name="Lundell T."/>
            <person name="Morin E."/>
            <person name="Murat C."/>
            <person name="Sun H."/>
            <person name="Tunlid A."/>
            <person name="Henrissat B."/>
            <person name="Grigoriev I.V."/>
            <person name="Hibbett D.S."/>
            <person name="Martin F."/>
            <person name="Nordberg H.P."/>
            <person name="Cantor M.N."/>
            <person name="Hua S.X."/>
        </authorList>
    </citation>
    <scope>NUCLEOTIDE SEQUENCE [LARGE SCALE GENOMIC DNA]</scope>
    <source>
        <strain evidence="1 2">Foug A</strain>
    </source>
</reference>
<dbReference type="InParanoid" id="A0A0C3DAE0"/>
<dbReference type="AlphaFoldDB" id="A0A0C3DAE0"/>
<sequence length="64" mass="7191">MLDLSALVFHGVLNLLRRGDPSWRGRLLVALGCETPKAPPRSSIDLKRWNSESASVESVWEMNK</sequence>
<reference evidence="2" key="2">
    <citation type="submission" date="2015-01" db="EMBL/GenBank/DDBJ databases">
        <title>Evolutionary Origins and Diversification of the Mycorrhizal Mutualists.</title>
        <authorList>
            <consortium name="DOE Joint Genome Institute"/>
            <consortium name="Mycorrhizal Genomics Consortium"/>
            <person name="Kohler A."/>
            <person name="Kuo A."/>
            <person name="Nagy L.G."/>
            <person name="Floudas D."/>
            <person name="Copeland A."/>
            <person name="Barry K.W."/>
            <person name="Cichocki N."/>
            <person name="Veneault-Fourrey C."/>
            <person name="LaButti K."/>
            <person name="Lindquist E.A."/>
            <person name="Lipzen A."/>
            <person name="Lundell T."/>
            <person name="Morin E."/>
            <person name="Murat C."/>
            <person name="Riley R."/>
            <person name="Ohm R."/>
            <person name="Sun H."/>
            <person name="Tunlid A."/>
            <person name="Henrissat B."/>
            <person name="Grigoriev I.V."/>
            <person name="Hibbett D.S."/>
            <person name="Martin F."/>
        </authorList>
    </citation>
    <scope>NUCLEOTIDE SEQUENCE [LARGE SCALE GENOMIC DNA]</scope>
    <source>
        <strain evidence="2">Foug A</strain>
    </source>
</reference>
<proteinExistence type="predicted"/>
<dbReference type="HOGENOM" id="CLU_2868906_0_0_1"/>